<protein>
    <recommendedName>
        <fullName evidence="1">PB1 domain-containing protein</fullName>
    </recommendedName>
</protein>
<dbReference type="InterPro" id="IPR000270">
    <property type="entry name" value="PB1_dom"/>
</dbReference>
<reference evidence="2 3" key="1">
    <citation type="journal article" date="2022" name="Nat. Plants">
        <title>Genomes of leafy and leafless Platanthera orchids illuminate the evolution of mycoheterotrophy.</title>
        <authorList>
            <person name="Li M.H."/>
            <person name="Liu K.W."/>
            <person name="Li Z."/>
            <person name="Lu H.C."/>
            <person name="Ye Q.L."/>
            <person name="Zhang D."/>
            <person name="Wang J.Y."/>
            <person name="Li Y.F."/>
            <person name="Zhong Z.M."/>
            <person name="Liu X."/>
            <person name="Yu X."/>
            <person name="Liu D.K."/>
            <person name="Tu X.D."/>
            <person name="Liu B."/>
            <person name="Hao Y."/>
            <person name="Liao X.Y."/>
            <person name="Jiang Y.T."/>
            <person name="Sun W.H."/>
            <person name="Chen J."/>
            <person name="Chen Y.Q."/>
            <person name="Ai Y."/>
            <person name="Zhai J.W."/>
            <person name="Wu S.S."/>
            <person name="Zhou Z."/>
            <person name="Hsiao Y.Y."/>
            <person name="Wu W.L."/>
            <person name="Chen Y.Y."/>
            <person name="Lin Y.F."/>
            <person name="Hsu J.L."/>
            <person name="Li C.Y."/>
            <person name="Wang Z.W."/>
            <person name="Zhao X."/>
            <person name="Zhong W.Y."/>
            <person name="Ma X.K."/>
            <person name="Ma L."/>
            <person name="Huang J."/>
            <person name="Chen G.Z."/>
            <person name="Huang M.Z."/>
            <person name="Huang L."/>
            <person name="Peng D.H."/>
            <person name="Luo Y.B."/>
            <person name="Zou S.Q."/>
            <person name="Chen S.P."/>
            <person name="Lan S."/>
            <person name="Tsai W.C."/>
            <person name="Van de Peer Y."/>
            <person name="Liu Z.J."/>
        </authorList>
    </citation>
    <scope>NUCLEOTIDE SEQUENCE [LARGE SCALE GENOMIC DNA]</scope>
    <source>
        <strain evidence="2">Lor288</strain>
    </source>
</reference>
<dbReference type="PANTHER" id="PTHR31066">
    <property type="entry name" value="OS05G0427100 PROTEIN-RELATED"/>
    <property type="match status" value="1"/>
</dbReference>
<comment type="caution">
    <text evidence="2">The sequence shown here is derived from an EMBL/GenBank/DDBJ whole genome shotgun (WGS) entry which is preliminary data.</text>
</comment>
<keyword evidence="3" id="KW-1185">Reference proteome</keyword>
<organism evidence="2 3">
    <name type="scientific">Platanthera guangdongensis</name>
    <dbReference type="NCBI Taxonomy" id="2320717"/>
    <lineage>
        <taxon>Eukaryota</taxon>
        <taxon>Viridiplantae</taxon>
        <taxon>Streptophyta</taxon>
        <taxon>Embryophyta</taxon>
        <taxon>Tracheophyta</taxon>
        <taxon>Spermatophyta</taxon>
        <taxon>Magnoliopsida</taxon>
        <taxon>Liliopsida</taxon>
        <taxon>Asparagales</taxon>
        <taxon>Orchidaceae</taxon>
        <taxon>Orchidoideae</taxon>
        <taxon>Orchideae</taxon>
        <taxon>Orchidinae</taxon>
        <taxon>Platanthera</taxon>
    </lineage>
</organism>
<dbReference type="PANTHER" id="PTHR31066:SF97">
    <property type="entry name" value="OS03G0401100 PROTEIN"/>
    <property type="match status" value="1"/>
</dbReference>
<dbReference type="Proteomes" id="UP001412067">
    <property type="component" value="Unassembled WGS sequence"/>
</dbReference>
<evidence type="ECO:0000313" key="2">
    <source>
        <dbReference type="EMBL" id="KAK8964070.1"/>
    </source>
</evidence>
<feature type="domain" description="PB1" evidence="1">
    <location>
        <begin position="3"/>
        <end position="67"/>
    </location>
</feature>
<gene>
    <name evidence="2" type="ORF">KSP40_PGU009504</name>
</gene>
<dbReference type="SUPFAM" id="SSF54277">
    <property type="entry name" value="CAD &amp; PB1 domains"/>
    <property type="match status" value="1"/>
</dbReference>
<name>A0ABR2MKM5_9ASPA</name>
<evidence type="ECO:0000313" key="3">
    <source>
        <dbReference type="Proteomes" id="UP001412067"/>
    </source>
</evidence>
<sequence>MEDLSWKEFMHKTMIICNSPHIVRYRLPGEDLDALISVSLDGDLQNMMDGYFGLKKANGSQRLRMFIPLSEGEACSFQQLNLQPMQLTCYKFQPIANLGF</sequence>
<proteinExistence type="predicted"/>
<evidence type="ECO:0000259" key="1">
    <source>
        <dbReference type="Pfam" id="PF00564"/>
    </source>
</evidence>
<dbReference type="EMBL" id="JBBWWR010000007">
    <property type="protein sequence ID" value="KAK8964070.1"/>
    <property type="molecule type" value="Genomic_DNA"/>
</dbReference>
<accession>A0ABR2MKM5</accession>
<dbReference type="Pfam" id="PF00564">
    <property type="entry name" value="PB1"/>
    <property type="match status" value="1"/>
</dbReference>
<dbReference type="InterPro" id="IPR053198">
    <property type="entry name" value="Gynoecium_Dev_Regulator"/>
</dbReference>